<comment type="caution">
    <text evidence="2">The sequence shown here is derived from an EMBL/GenBank/DDBJ whole genome shotgun (WGS) entry which is preliminary data.</text>
</comment>
<dbReference type="InterPro" id="IPR037401">
    <property type="entry name" value="SnoaL-like"/>
</dbReference>
<gene>
    <name evidence="2" type="ORF">EYC87_02245</name>
</gene>
<accession>A0ABT3SRD1</accession>
<dbReference type="Pfam" id="PF13577">
    <property type="entry name" value="SnoaL_4"/>
    <property type="match status" value="1"/>
</dbReference>
<feature type="domain" description="SnoaL-like" evidence="1">
    <location>
        <begin position="7"/>
        <end position="140"/>
    </location>
</feature>
<evidence type="ECO:0000313" key="3">
    <source>
        <dbReference type="Proteomes" id="UP001143307"/>
    </source>
</evidence>
<dbReference type="Proteomes" id="UP001143307">
    <property type="component" value="Unassembled WGS sequence"/>
</dbReference>
<dbReference type="SUPFAM" id="SSF54427">
    <property type="entry name" value="NTF2-like"/>
    <property type="match status" value="1"/>
</dbReference>
<organism evidence="2 3">
    <name type="scientific">Candidatus Seongchinamella marina</name>
    <dbReference type="NCBI Taxonomy" id="2518990"/>
    <lineage>
        <taxon>Bacteria</taxon>
        <taxon>Pseudomonadati</taxon>
        <taxon>Pseudomonadota</taxon>
        <taxon>Gammaproteobacteria</taxon>
        <taxon>Cellvibrionales</taxon>
        <taxon>Halieaceae</taxon>
        <taxon>Seongchinamella</taxon>
    </lineage>
</organism>
<keyword evidence="3" id="KW-1185">Reference proteome</keyword>
<protein>
    <submittedName>
        <fullName evidence="2">Nuclear transport factor 2 family protein</fullName>
    </submittedName>
</protein>
<dbReference type="InterPro" id="IPR032710">
    <property type="entry name" value="NTF2-like_dom_sf"/>
</dbReference>
<dbReference type="EMBL" id="SHNP01000001">
    <property type="protein sequence ID" value="MCX2972409.1"/>
    <property type="molecule type" value="Genomic_DNA"/>
</dbReference>
<name>A0ABT3SRD1_9GAMM</name>
<sequence length="165" mass="18238">MTTIDAQTRHEIIEAYHNYGEGIDTKNWPLVRSCFADEVHIDYGNTGAATGGAGAMRKAEDWLSALQSVINGFDVTQHAITNHRFRNTPEGIECRAYLAAEHIIFNDSETNFATPDETAFVIGEYTNVYCPSDTGWKICKSKLVTRYSKGNIGLFAIAGERAAKL</sequence>
<dbReference type="RefSeq" id="WP_279251428.1">
    <property type="nucleotide sequence ID" value="NZ_SHNP01000001.1"/>
</dbReference>
<evidence type="ECO:0000313" key="2">
    <source>
        <dbReference type="EMBL" id="MCX2972409.1"/>
    </source>
</evidence>
<evidence type="ECO:0000259" key="1">
    <source>
        <dbReference type="Pfam" id="PF13577"/>
    </source>
</evidence>
<dbReference type="Gene3D" id="3.10.450.50">
    <property type="match status" value="1"/>
</dbReference>
<proteinExistence type="predicted"/>
<reference evidence="2" key="1">
    <citation type="submission" date="2019-02" db="EMBL/GenBank/DDBJ databases">
        <authorList>
            <person name="Li S.-H."/>
        </authorList>
    </citation>
    <scope>NUCLEOTIDE SEQUENCE</scope>
    <source>
        <strain evidence="2">IMCC8485</strain>
    </source>
</reference>